<evidence type="ECO:0000256" key="5">
    <source>
        <dbReference type="SAM" id="Phobius"/>
    </source>
</evidence>
<keyword evidence="7" id="KW-0808">Transferase</keyword>
<dbReference type="EMBL" id="JASSQD010000002">
    <property type="protein sequence ID" value="MDK9558559.1"/>
    <property type="molecule type" value="Genomic_DNA"/>
</dbReference>
<comment type="catalytic activity">
    <reaction evidence="1">
        <text>[protein]-peptidylproline (omega=180) = [protein]-peptidylproline (omega=0)</text>
        <dbReference type="Rhea" id="RHEA:16237"/>
        <dbReference type="Rhea" id="RHEA-COMP:10747"/>
        <dbReference type="Rhea" id="RHEA-COMP:10748"/>
        <dbReference type="ChEBI" id="CHEBI:83833"/>
        <dbReference type="ChEBI" id="CHEBI:83834"/>
        <dbReference type="EC" id="5.2.1.8"/>
    </reaction>
</comment>
<dbReference type="RefSeq" id="WP_285368478.1">
    <property type="nucleotide sequence ID" value="NZ_JASSQD010000002.1"/>
</dbReference>
<evidence type="ECO:0000256" key="2">
    <source>
        <dbReference type="ARBA" id="ARBA00007656"/>
    </source>
</evidence>
<accession>A0ABT7HEY2</accession>
<evidence type="ECO:0000256" key="3">
    <source>
        <dbReference type="ARBA" id="ARBA00013194"/>
    </source>
</evidence>
<dbReference type="InterPro" id="IPR027304">
    <property type="entry name" value="Trigger_fact/SurA_dom_sf"/>
</dbReference>
<keyword evidence="8" id="KW-1185">Reference proteome</keyword>
<proteinExistence type="inferred from homology"/>
<evidence type="ECO:0000256" key="1">
    <source>
        <dbReference type="ARBA" id="ARBA00000971"/>
    </source>
</evidence>
<dbReference type="Proteomes" id="UP001223547">
    <property type="component" value="Unassembled WGS sequence"/>
</dbReference>
<dbReference type="InterPro" id="IPR000297">
    <property type="entry name" value="PPIase_PpiC"/>
</dbReference>
<feature type="domain" description="PpiC" evidence="6">
    <location>
        <begin position="120"/>
        <end position="243"/>
    </location>
</feature>
<evidence type="ECO:0000259" key="6">
    <source>
        <dbReference type="Pfam" id="PF13145"/>
    </source>
</evidence>
<evidence type="ECO:0000313" key="7">
    <source>
        <dbReference type="EMBL" id="MDK9558559.1"/>
    </source>
</evidence>
<dbReference type="GO" id="GO:0016740">
    <property type="term" value="F:transferase activity"/>
    <property type="evidence" value="ECO:0007669"/>
    <property type="project" value="UniProtKB-KW"/>
</dbReference>
<dbReference type="EC" id="5.2.1.8" evidence="3"/>
<comment type="caution">
    <text evidence="7">The sequence shown here is derived from an EMBL/GenBank/DDBJ whole genome shotgun (WGS) entry which is preliminary data.</text>
</comment>
<keyword evidence="5" id="KW-1133">Transmembrane helix</keyword>
<dbReference type="InterPro" id="IPR050245">
    <property type="entry name" value="PrsA_foldase"/>
</dbReference>
<dbReference type="PANTHER" id="PTHR47245:SF2">
    <property type="entry name" value="PEPTIDYL-PROLYL CIS-TRANS ISOMERASE HP_0175-RELATED"/>
    <property type="match status" value="1"/>
</dbReference>
<keyword evidence="4" id="KW-0697">Rotamase</keyword>
<gene>
    <name evidence="7" type="ORF">QQF73_13075</name>
</gene>
<sequence length="281" mass="31009">MADRSIKRLVTEPFVHFLLIGVALFGLYGWLNDAPQDTSVRSLVITEGDVAQLASNFRQVWQRPPTREELQRLVDKYVQEEILVREALAMGLDTGDAVIRQRLRQKMEFILDGAVASLVPSDQALREYYRANAELFTTRPNVGFQQVFLGKTVDEATVASTRQALEAGAAPGEVGQATLLAPEMRPSVSTTVDSNFGVGFFDQLVTLPPDIWAGPVQSAFGLHLVKVTGKTTGTVPGFEAIREQVEDAWRRDTAERLSKEQLLAMKSDYDISVPDVDGVSQ</sequence>
<dbReference type="Pfam" id="PF13145">
    <property type="entry name" value="Rotamase_2"/>
    <property type="match status" value="1"/>
</dbReference>
<dbReference type="SUPFAM" id="SSF109998">
    <property type="entry name" value="Triger factor/SurA peptide-binding domain-like"/>
    <property type="match status" value="1"/>
</dbReference>
<feature type="transmembrane region" description="Helical" evidence="5">
    <location>
        <begin position="14"/>
        <end position="31"/>
    </location>
</feature>
<keyword evidence="5" id="KW-0472">Membrane</keyword>
<dbReference type="PANTHER" id="PTHR47245">
    <property type="entry name" value="PEPTIDYLPROLYL ISOMERASE"/>
    <property type="match status" value="1"/>
</dbReference>
<evidence type="ECO:0000313" key="8">
    <source>
        <dbReference type="Proteomes" id="UP001223547"/>
    </source>
</evidence>
<reference evidence="7 8" key="1">
    <citation type="submission" date="2023-05" db="EMBL/GenBank/DDBJ databases">
        <title>Marinobacter albus sp. nov., a marine bacterium isolated from sand in a coastal intertidal zone of huludao.</title>
        <authorList>
            <person name="Deng T."/>
        </authorList>
    </citation>
    <scope>NUCLEOTIDE SEQUENCE [LARGE SCALE GENOMIC DNA]</scope>
    <source>
        <strain evidence="7 8">M216</strain>
    </source>
</reference>
<comment type="similarity">
    <text evidence="2">Belongs to the PpiC/parvulin rotamase family.</text>
</comment>
<keyword evidence="5" id="KW-0812">Transmembrane</keyword>
<name>A0ABT7HEY2_9GAMM</name>
<organism evidence="7 8">
    <name type="scientific">Marinobacter albus</name>
    <dbReference type="NCBI Taxonomy" id="3030833"/>
    <lineage>
        <taxon>Bacteria</taxon>
        <taxon>Pseudomonadati</taxon>
        <taxon>Pseudomonadota</taxon>
        <taxon>Gammaproteobacteria</taxon>
        <taxon>Pseudomonadales</taxon>
        <taxon>Marinobacteraceae</taxon>
        <taxon>Marinobacter</taxon>
    </lineage>
</organism>
<dbReference type="GO" id="GO:0016853">
    <property type="term" value="F:isomerase activity"/>
    <property type="evidence" value="ECO:0007669"/>
    <property type="project" value="UniProtKB-KW"/>
</dbReference>
<evidence type="ECO:0000256" key="4">
    <source>
        <dbReference type="ARBA" id="ARBA00023110"/>
    </source>
</evidence>
<protein>
    <recommendedName>
        <fullName evidence="3">peptidylprolyl isomerase</fullName>
        <ecNumber evidence="3">5.2.1.8</ecNumber>
    </recommendedName>
</protein>
<keyword evidence="7" id="KW-0413">Isomerase</keyword>